<name>A0ABQ3GXM3_9NEIS</name>
<gene>
    <name evidence="8" type="ORF">GCM10007350_11030</name>
</gene>
<keyword evidence="3" id="KW-0645">Protease</keyword>
<evidence type="ECO:0000256" key="4">
    <source>
        <dbReference type="ARBA" id="ARBA00022801"/>
    </source>
</evidence>
<keyword evidence="4" id="KW-0378">Hydrolase</keyword>
<evidence type="ECO:0000256" key="2">
    <source>
        <dbReference type="ARBA" id="ARBA00022490"/>
    </source>
</evidence>
<protein>
    <recommendedName>
        <fullName evidence="6">ATP-dependent Clp protease proteolytic subunit</fullName>
    </recommendedName>
</protein>
<sequence length="262" mass="27982">MRQLLNLLISNRQADRRFDVVQNQAGNEATLYLYDCIVATQAEADWWGGVAADTVAKKIAAIDAPTIHVRINSPGGDVFGGRAIETALRQHPAQIHVHVDGLAASAASFIAMAGDVIAISPGAFVMIHQAQTLAYGSADSLEKTASLLRKVDATLVDTYVTRTKQDDGRVRDWVNAETWFTAAEAVEYGFADQLADDSAGVSACWNLSAYAKAPIAASVPPGHQAPPKQVPSEPAAPAAQDDQSHRQRAANQRRVALLNLGF</sequence>
<dbReference type="SUPFAM" id="SSF52096">
    <property type="entry name" value="ClpP/crotonase"/>
    <property type="match status" value="1"/>
</dbReference>
<keyword evidence="9" id="KW-1185">Reference proteome</keyword>
<evidence type="ECO:0000313" key="9">
    <source>
        <dbReference type="Proteomes" id="UP000604737"/>
    </source>
</evidence>
<dbReference type="Gene3D" id="3.90.226.10">
    <property type="entry name" value="2-enoyl-CoA Hydratase, Chain A, domain 1"/>
    <property type="match status" value="1"/>
</dbReference>
<feature type="region of interest" description="Disordered" evidence="7">
    <location>
        <begin position="218"/>
        <end position="249"/>
    </location>
</feature>
<accession>A0ABQ3GXM3</accession>
<evidence type="ECO:0000256" key="7">
    <source>
        <dbReference type="SAM" id="MobiDB-lite"/>
    </source>
</evidence>
<dbReference type="RefSeq" id="WP_189459153.1">
    <property type="nucleotide sequence ID" value="NZ_BMYO01000002.1"/>
</dbReference>
<dbReference type="PANTHER" id="PTHR10381">
    <property type="entry name" value="ATP-DEPENDENT CLP PROTEASE PROTEOLYTIC SUBUNIT"/>
    <property type="match status" value="1"/>
</dbReference>
<dbReference type="Proteomes" id="UP000604737">
    <property type="component" value="Unassembled WGS sequence"/>
</dbReference>
<dbReference type="PANTHER" id="PTHR10381:SF70">
    <property type="entry name" value="ATP-DEPENDENT CLP PROTEASE PROTEOLYTIC SUBUNIT"/>
    <property type="match status" value="1"/>
</dbReference>
<reference evidence="9" key="1">
    <citation type="journal article" date="2019" name="Int. J. Syst. Evol. Microbiol.">
        <title>The Global Catalogue of Microorganisms (GCM) 10K type strain sequencing project: providing services to taxonomists for standard genome sequencing and annotation.</title>
        <authorList>
            <consortium name="The Broad Institute Genomics Platform"/>
            <consortium name="The Broad Institute Genome Sequencing Center for Infectious Disease"/>
            <person name="Wu L."/>
            <person name="Ma J."/>
        </authorList>
    </citation>
    <scope>NUCLEOTIDE SEQUENCE [LARGE SCALE GENOMIC DNA]</scope>
    <source>
        <strain evidence="9">KCTC 23701</strain>
    </source>
</reference>
<dbReference type="PRINTS" id="PR00127">
    <property type="entry name" value="CLPPROTEASEP"/>
</dbReference>
<dbReference type="EMBL" id="BMYO01000002">
    <property type="protein sequence ID" value="GHD59484.1"/>
    <property type="molecule type" value="Genomic_DNA"/>
</dbReference>
<evidence type="ECO:0000256" key="5">
    <source>
        <dbReference type="ARBA" id="ARBA00022825"/>
    </source>
</evidence>
<evidence type="ECO:0000256" key="6">
    <source>
        <dbReference type="RuleBase" id="RU003567"/>
    </source>
</evidence>
<dbReference type="InterPro" id="IPR001907">
    <property type="entry name" value="ClpP"/>
</dbReference>
<evidence type="ECO:0000313" key="8">
    <source>
        <dbReference type="EMBL" id="GHD59484.1"/>
    </source>
</evidence>
<organism evidence="8 9">
    <name type="scientific">Jeongeupia chitinilytica</name>
    <dbReference type="NCBI Taxonomy" id="1041641"/>
    <lineage>
        <taxon>Bacteria</taxon>
        <taxon>Pseudomonadati</taxon>
        <taxon>Pseudomonadota</taxon>
        <taxon>Betaproteobacteria</taxon>
        <taxon>Neisseriales</taxon>
        <taxon>Chitinibacteraceae</taxon>
        <taxon>Jeongeupia</taxon>
    </lineage>
</organism>
<dbReference type="CDD" id="cd07016">
    <property type="entry name" value="S14_ClpP_1"/>
    <property type="match status" value="1"/>
</dbReference>
<keyword evidence="2" id="KW-0963">Cytoplasm</keyword>
<dbReference type="NCBIfam" id="NF045542">
    <property type="entry name" value="Clp_rel_HeadMat"/>
    <property type="match status" value="1"/>
</dbReference>
<evidence type="ECO:0000256" key="1">
    <source>
        <dbReference type="ARBA" id="ARBA00007039"/>
    </source>
</evidence>
<comment type="similarity">
    <text evidence="1 6">Belongs to the peptidase S14 family.</text>
</comment>
<proteinExistence type="inferred from homology"/>
<keyword evidence="5" id="KW-0720">Serine protease</keyword>
<evidence type="ECO:0000256" key="3">
    <source>
        <dbReference type="ARBA" id="ARBA00022670"/>
    </source>
</evidence>
<dbReference type="Pfam" id="PF00574">
    <property type="entry name" value="CLP_protease"/>
    <property type="match status" value="1"/>
</dbReference>
<comment type="caution">
    <text evidence="8">The sequence shown here is derived from an EMBL/GenBank/DDBJ whole genome shotgun (WGS) entry which is preliminary data.</text>
</comment>
<dbReference type="InterPro" id="IPR029045">
    <property type="entry name" value="ClpP/crotonase-like_dom_sf"/>
</dbReference>
<dbReference type="InterPro" id="IPR023562">
    <property type="entry name" value="ClpP/TepA"/>
</dbReference>